<feature type="region of interest" description="Disordered" evidence="1">
    <location>
        <begin position="59"/>
        <end position="108"/>
    </location>
</feature>
<dbReference type="Proteomes" id="UP000008021">
    <property type="component" value="Chromosome 3"/>
</dbReference>
<evidence type="ECO:0000256" key="1">
    <source>
        <dbReference type="SAM" id="MobiDB-lite"/>
    </source>
</evidence>
<organism evidence="2">
    <name type="scientific">Oryza meridionalis</name>
    <dbReference type="NCBI Taxonomy" id="40149"/>
    <lineage>
        <taxon>Eukaryota</taxon>
        <taxon>Viridiplantae</taxon>
        <taxon>Streptophyta</taxon>
        <taxon>Embryophyta</taxon>
        <taxon>Tracheophyta</taxon>
        <taxon>Spermatophyta</taxon>
        <taxon>Magnoliopsida</taxon>
        <taxon>Liliopsida</taxon>
        <taxon>Poales</taxon>
        <taxon>Poaceae</taxon>
        <taxon>BOP clade</taxon>
        <taxon>Oryzoideae</taxon>
        <taxon>Oryzeae</taxon>
        <taxon>Oryzinae</taxon>
        <taxon>Oryza</taxon>
    </lineage>
</organism>
<dbReference type="AlphaFoldDB" id="A0A0E0D7E5"/>
<accession>A0A0E0D7E5</accession>
<evidence type="ECO:0000313" key="2">
    <source>
        <dbReference type="EnsemblPlants" id="OMERI03G32680.3"/>
    </source>
</evidence>
<feature type="compositionally biased region" description="Low complexity" evidence="1">
    <location>
        <begin position="83"/>
        <end position="97"/>
    </location>
</feature>
<protein>
    <submittedName>
        <fullName evidence="2">Uncharacterized protein</fullName>
    </submittedName>
</protein>
<reference evidence="2" key="1">
    <citation type="submission" date="2015-04" db="UniProtKB">
        <authorList>
            <consortium name="EnsemblPlants"/>
        </authorList>
    </citation>
    <scope>IDENTIFICATION</scope>
</reference>
<sequence>MAPARSIVQHTQARPRTTLTCCLGIDTEASLFQAVRKQPDLGLTFQSDLLPLARRQLEFKVQNPGSRDAGEEDEEREGDSQGGEESSSSSAAAAAAAIELQRPSMASD</sequence>
<reference evidence="2" key="2">
    <citation type="submission" date="2018-05" db="EMBL/GenBank/DDBJ databases">
        <title>OmerRS3 (Oryza meridionalis Reference Sequence Version 3).</title>
        <authorList>
            <person name="Zhang J."/>
            <person name="Kudrna D."/>
            <person name="Lee S."/>
            <person name="Talag J."/>
            <person name="Welchert J."/>
            <person name="Wing R.A."/>
        </authorList>
    </citation>
    <scope>NUCLEOTIDE SEQUENCE [LARGE SCALE GENOMIC DNA]</scope>
    <source>
        <strain evidence="2">cv. OR44</strain>
    </source>
</reference>
<evidence type="ECO:0000313" key="3">
    <source>
        <dbReference type="Proteomes" id="UP000008021"/>
    </source>
</evidence>
<name>A0A0E0D7E5_9ORYZ</name>
<proteinExistence type="predicted"/>
<dbReference type="HOGENOM" id="CLU_2201180_0_0_1"/>
<keyword evidence="3" id="KW-1185">Reference proteome</keyword>
<dbReference type="EnsemblPlants" id="OMERI03G32680.3">
    <property type="protein sequence ID" value="OMERI03G32680.3"/>
    <property type="gene ID" value="OMERI03G32680"/>
</dbReference>
<dbReference type="Gramene" id="OMERI03G32680.3">
    <property type="protein sequence ID" value="OMERI03G32680.3"/>
    <property type="gene ID" value="OMERI03G32680"/>
</dbReference>